<feature type="signal peptide" evidence="1">
    <location>
        <begin position="1"/>
        <end position="23"/>
    </location>
</feature>
<dbReference type="EMBL" id="OBEL01000001">
    <property type="protein sequence ID" value="SNZ05952.1"/>
    <property type="molecule type" value="Genomic_DNA"/>
</dbReference>
<dbReference type="AlphaFoldDB" id="A0A285N8Z3"/>
<dbReference type="InterPro" id="IPR021516">
    <property type="entry name" value="DUF3179"/>
</dbReference>
<evidence type="ECO:0000256" key="1">
    <source>
        <dbReference type="SAM" id="SignalP"/>
    </source>
</evidence>
<keyword evidence="1" id="KW-0732">Signal</keyword>
<gene>
    <name evidence="2" type="ORF">SAMN06265368_0247</name>
</gene>
<feature type="chain" id="PRO_5013307053" description="DUF3179 domain-containing protein" evidence="1">
    <location>
        <begin position="24"/>
        <end position="329"/>
    </location>
</feature>
<protein>
    <recommendedName>
        <fullName evidence="4">DUF3179 domain-containing protein</fullName>
    </recommendedName>
</protein>
<evidence type="ECO:0000313" key="3">
    <source>
        <dbReference type="Proteomes" id="UP000219439"/>
    </source>
</evidence>
<dbReference type="Proteomes" id="UP000219439">
    <property type="component" value="Unassembled WGS sequence"/>
</dbReference>
<organism evidence="2 3">
    <name type="scientific">Cohaesibacter gelatinilyticus</name>
    <dbReference type="NCBI Taxonomy" id="372072"/>
    <lineage>
        <taxon>Bacteria</taxon>
        <taxon>Pseudomonadati</taxon>
        <taxon>Pseudomonadota</taxon>
        <taxon>Alphaproteobacteria</taxon>
        <taxon>Hyphomicrobiales</taxon>
        <taxon>Cohaesibacteraceae</taxon>
    </lineage>
</organism>
<dbReference type="OrthoDB" id="9806357at2"/>
<reference evidence="2 3" key="1">
    <citation type="submission" date="2017-09" db="EMBL/GenBank/DDBJ databases">
        <authorList>
            <person name="Ehlers B."/>
            <person name="Leendertz F.H."/>
        </authorList>
    </citation>
    <scope>NUCLEOTIDE SEQUENCE [LARGE SCALE GENOMIC DNA]</scope>
    <source>
        <strain evidence="2 3">DSM 18289</strain>
    </source>
</reference>
<dbReference type="RefSeq" id="WP_097151592.1">
    <property type="nucleotide sequence ID" value="NZ_OBEL01000001.1"/>
</dbReference>
<evidence type="ECO:0008006" key="4">
    <source>
        <dbReference type="Google" id="ProtNLM"/>
    </source>
</evidence>
<sequence length="329" mass="36189">MKVLSSTLFALLFSLVSISVVTANPARWTLEGWKTDFEKSSISFSEILSGGPPKDGIPSIDSPKFQPASSIKTLGDRDPVIRLDIKGDIRAYPLQVLTWHEIVNDVVGGVPVAVTYCPLCNASIAFERKIDDQILEFGTTGKLRNSDLVMYDRQTESWWQQFTGEAIVGSLQGTELTMIPVRVTSFSDFKTELPNGKVLVPNQPSARPYGRNPYVKYDSRNTPYPLFTGDLPENINPMARVVVFASGGKRQAVMLAKIRQTGSLKIGDISLNWEKGVASALDSADISNSRDIGGVRVTREKGGKAEDLVHDVTFAFVFYAFHPDGQLLQ</sequence>
<accession>A0A285N8Z3</accession>
<proteinExistence type="predicted"/>
<dbReference type="Pfam" id="PF11376">
    <property type="entry name" value="DUF3179"/>
    <property type="match status" value="1"/>
</dbReference>
<evidence type="ECO:0000313" key="2">
    <source>
        <dbReference type="EMBL" id="SNZ05952.1"/>
    </source>
</evidence>
<keyword evidence="3" id="KW-1185">Reference proteome</keyword>
<name>A0A285N8Z3_9HYPH</name>